<dbReference type="Gene3D" id="3.30.420.10">
    <property type="entry name" value="Ribonuclease H-like superfamily/Ribonuclease H"/>
    <property type="match status" value="1"/>
</dbReference>
<dbReference type="AlphaFoldDB" id="A0AAW2C773"/>
<protein>
    <recommendedName>
        <fullName evidence="1">RNase H type-1 domain-containing protein</fullName>
    </recommendedName>
</protein>
<dbReference type="PANTHER" id="PTHR47074:SF48">
    <property type="entry name" value="POLYNUCLEOTIDYL TRANSFERASE, RIBONUCLEASE H-LIKE SUPERFAMILY PROTEIN"/>
    <property type="match status" value="1"/>
</dbReference>
<dbReference type="Proteomes" id="UP001459277">
    <property type="component" value="Unassembled WGS sequence"/>
</dbReference>
<feature type="domain" description="RNase H type-1" evidence="1">
    <location>
        <begin position="231"/>
        <end position="304"/>
    </location>
</feature>
<accession>A0AAW2C773</accession>
<evidence type="ECO:0000313" key="2">
    <source>
        <dbReference type="EMBL" id="KAK9993927.1"/>
    </source>
</evidence>
<gene>
    <name evidence="2" type="ORF">SO802_023630</name>
</gene>
<evidence type="ECO:0000313" key="3">
    <source>
        <dbReference type="Proteomes" id="UP001459277"/>
    </source>
</evidence>
<dbReference type="InterPro" id="IPR002156">
    <property type="entry name" value="RNaseH_domain"/>
</dbReference>
<dbReference type="PANTHER" id="PTHR47074">
    <property type="entry name" value="BNAC02G40300D PROTEIN"/>
    <property type="match status" value="1"/>
</dbReference>
<organism evidence="2 3">
    <name type="scientific">Lithocarpus litseifolius</name>
    <dbReference type="NCBI Taxonomy" id="425828"/>
    <lineage>
        <taxon>Eukaryota</taxon>
        <taxon>Viridiplantae</taxon>
        <taxon>Streptophyta</taxon>
        <taxon>Embryophyta</taxon>
        <taxon>Tracheophyta</taxon>
        <taxon>Spermatophyta</taxon>
        <taxon>Magnoliopsida</taxon>
        <taxon>eudicotyledons</taxon>
        <taxon>Gunneridae</taxon>
        <taxon>Pentapetalae</taxon>
        <taxon>rosids</taxon>
        <taxon>fabids</taxon>
        <taxon>Fagales</taxon>
        <taxon>Fagaceae</taxon>
        <taxon>Lithocarpus</taxon>
    </lineage>
</organism>
<dbReference type="InterPro" id="IPR044730">
    <property type="entry name" value="RNase_H-like_dom_plant"/>
</dbReference>
<sequence>MIVQAIPTFAMSCFKLPMGLCKDIEMQIRKFRWGEHGDQRKIHWKNWETLCKTKADGGMGFKDLVKFNEAMLAKQVFSAKYFPSGSIFNAKLAKGSYAWQSILKTRQAVEKGMIWRIRDGKKSRIFYDNWIPGVFPLKAAARSQEFLDDSMVSSLIDAETGEWNEQMIEQLISPFLVQRMKAIPLCKVSQEDCIVWPRSSDGNYTVKFGTTHQKAAAPKWQPPPKDTYKINYDGAVFSKSEEAGIGVVIRNERGEVMATLAEKVNKPSGGVEAIEAMAARWAILLAVELGFQQCVVEGDLEIVF</sequence>
<reference evidence="2 3" key="1">
    <citation type="submission" date="2024-01" db="EMBL/GenBank/DDBJ databases">
        <title>A telomere-to-telomere, gap-free genome of sweet tea (Lithocarpus litseifolius).</title>
        <authorList>
            <person name="Zhou J."/>
        </authorList>
    </citation>
    <scope>NUCLEOTIDE SEQUENCE [LARGE SCALE GENOMIC DNA]</scope>
    <source>
        <strain evidence="2">Zhou-2022a</strain>
        <tissue evidence="2">Leaf</tissue>
    </source>
</reference>
<dbReference type="InterPro" id="IPR036397">
    <property type="entry name" value="RNaseH_sf"/>
</dbReference>
<dbReference type="InterPro" id="IPR052929">
    <property type="entry name" value="RNase_H-like_EbsB-rel"/>
</dbReference>
<keyword evidence="3" id="KW-1185">Reference proteome</keyword>
<dbReference type="GO" id="GO:0003676">
    <property type="term" value="F:nucleic acid binding"/>
    <property type="evidence" value="ECO:0007669"/>
    <property type="project" value="InterPro"/>
</dbReference>
<dbReference type="Pfam" id="PF13456">
    <property type="entry name" value="RVT_3"/>
    <property type="match status" value="1"/>
</dbReference>
<dbReference type="CDD" id="cd06222">
    <property type="entry name" value="RNase_H_like"/>
    <property type="match status" value="1"/>
</dbReference>
<dbReference type="EMBL" id="JAZDWU010000008">
    <property type="protein sequence ID" value="KAK9993927.1"/>
    <property type="molecule type" value="Genomic_DNA"/>
</dbReference>
<evidence type="ECO:0000259" key="1">
    <source>
        <dbReference type="Pfam" id="PF13456"/>
    </source>
</evidence>
<dbReference type="GO" id="GO:0004523">
    <property type="term" value="F:RNA-DNA hybrid ribonuclease activity"/>
    <property type="evidence" value="ECO:0007669"/>
    <property type="project" value="InterPro"/>
</dbReference>
<comment type="caution">
    <text evidence="2">The sequence shown here is derived from an EMBL/GenBank/DDBJ whole genome shotgun (WGS) entry which is preliminary data.</text>
</comment>
<name>A0AAW2C773_9ROSI</name>
<proteinExistence type="predicted"/>